<dbReference type="InterPro" id="IPR053233">
    <property type="entry name" value="ABRA-related"/>
</dbReference>
<feature type="domain" description="WW" evidence="3">
    <location>
        <begin position="160"/>
        <end position="193"/>
    </location>
</feature>
<feature type="compositionally biased region" description="Basic residues" evidence="1">
    <location>
        <begin position="74"/>
        <end position="88"/>
    </location>
</feature>
<evidence type="ECO:0000259" key="3">
    <source>
        <dbReference type="PROSITE" id="PS50020"/>
    </source>
</evidence>
<accession>A0A7S3DLD0</accession>
<keyword evidence="2" id="KW-0812">Transmembrane</keyword>
<feature type="compositionally biased region" description="Basic and acidic residues" evidence="1">
    <location>
        <begin position="304"/>
        <end position="315"/>
    </location>
</feature>
<evidence type="ECO:0000256" key="2">
    <source>
        <dbReference type="SAM" id="Phobius"/>
    </source>
</evidence>
<feature type="compositionally biased region" description="Basic and acidic residues" evidence="1">
    <location>
        <begin position="42"/>
        <end position="59"/>
    </location>
</feature>
<feature type="region of interest" description="Disordered" evidence="1">
    <location>
        <begin position="332"/>
        <end position="392"/>
    </location>
</feature>
<feature type="compositionally biased region" description="Basic and acidic residues" evidence="1">
    <location>
        <begin position="116"/>
        <end position="125"/>
    </location>
</feature>
<dbReference type="SUPFAM" id="SSF51045">
    <property type="entry name" value="WW domain"/>
    <property type="match status" value="2"/>
</dbReference>
<dbReference type="InterPro" id="IPR006597">
    <property type="entry name" value="Sel1-like"/>
</dbReference>
<reference evidence="4" key="1">
    <citation type="submission" date="2021-01" db="EMBL/GenBank/DDBJ databases">
        <authorList>
            <person name="Corre E."/>
            <person name="Pelletier E."/>
            <person name="Niang G."/>
            <person name="Scheremetjew M."/>
            <person name="Finn R."/>
            <person name="Kale V."/>
            <person name="Holt S."/>
            <person name="Cochrane G."/>
            <person name="Meng A."/>
            <person name="Brown T."/>
            <person name="Cohen L."/>
        </authorList>
    </citation>
    <scope>NUCLEOTIDE SEQUENCE</scope>
    <source>
        <strain evidence="4">NIES-2562</strain>
    </source>
</reference>
<protein>
    <recommendedName>
        <fullName evidence="3">WW domain-containing protein</fullName>
    </recommendedName>
</protein>
<feature type="region of interest" description="Disordered" evidence="1">
    <location>
        <begin position="205"/>
        <end position="255"/>
    </location>
</feature>
<sequence>MGKKKSRKQAGNNNDDGWVEEESGGSVKVEGEQEPRATAVENIRREESEGFISEHEGMMHRGGGGDSDDGGAPRGKKGARQRYAKTLKKLSTDSPKVSEAEEGGMSSGKEGFTSDEEGRGFTETEVEERMAAIKECALYLGINPEVETELLWIAEEALLAPLPDGWSEALDGEGDPYYFNEKTGYTTWEHPMDAYYQDLVKRVKSENEKKEGAGTNESDQDKSQRGDEKGRPARRPGGQSASDESETETDGDYDEHDKAVRECARYLGIHPQSERHLLWIAEEALYAPLPDGWEEGEDNGDPYFHNKETGDTIWEHPMDPYYRDLVIKEREKGDASDDGSARGGFSSAESGTEESRRLRRKRFQRRRDGGSSASESEAAARGKKDDRVLKDVSKPPSVKDDVLFVMKILLPIFLGTFILGVALVVNGARVPPSSLSGGGSFHEELSFLGELSRAIGRFDAASPDYLLQSLALLGDTKAQLRLGLHYRDAIDGFEEDMVKASDWILLAAERGNEEAQRTLGVMYYEGKNVPRDYEHASRWLKMAAKNDDPIAQSIIGFMAMEGIGGKKDEEFAKINLVKAANAGVVRAQVNLGVLLNSEGGGDNQVEALKWFTLAAFTPDREKVGTDVVKEAEKNRLNLRRTLRVDQVEEAEADAHRWRSVHKGLVA</sequence>
<dbReference type="InterPro" id="IPR001202">
    <property type="entry name" value="WW_dom"/>
</dbReference>
<organism evidence="4">
    <name type="scientific">Palpitomonas bilix</name>
    <dbReference type="NCBI Taxonomy" id="652834"/>
    <lineage>
        <taxon>Eukaryota</taxon>
        <taxon>Eukaryota incertae sedis</taxon>
    </lineage>
</organism>
<evidence type="ECO:0000256" key="1">
    <source>
        <dbReference type="SAM" id="MobiDB-lite"/>
    </source>
</evidence>
<proteinExistence type="predicted"/>
<dbReference type="Gene3D" id="1.25.40.10">
    <property type="entry name" value="Tetratricopeptide repeat domain"/>
    <property type="match status" value="1"/>
</dbReference>
<dbReference type="Pfam" id="PF00397">
    <property type="entry name" value="WW"/>
    <property type="match status" value="2"/>
</dbReference>
<name>A0A7S3DLD0_9EUKA</name>
<dbReference type="InterPro" id="IPR036020">
    <property type="entry name" value="WW_dom_sf"/>
</dbReference>
<dbReference type="PROSITE" id="PS01159">
    <property type="entry name" value="WW_DOMAIN_1"/>
    <property type="match status" value="1"/>
</dbReference>
<feature type="compositionally biased region" description="Basic and acidic residues" evidence="1">
    <location>
        <begin position="378"/>
        <end position="392"/>
    </location>
</feature>
<dbReference type="SMART" id="SM00456">
    <property type="entry name" value="WW"/>
    <property type="match status" value="2"/>
</dbReference>
<keyword evidence="2" id="KW-0472">Membrane</keyword>
<dbReference type="PROSITE" id="PS50020">
    <property type="entry name" value="WW_DOMAIN_2"/>
    <property type="match status" value="2"/>
</dbReference>
<feature type="domain" description="WW" evidence="3">
    <location>
        <begin position="287"/>
        <end position="319"/>
    </location>
</feature>
<feature type="compositionally biased region" description="Basic and acidic residues" evidence="1">
    <location>
        <begin position="219"/>
        <end position="231"/>
    </location>
</feature>
<keyword evidence="2" id="KW-1133">Transmembrane helix</keyword>
<dbReference type="Pfam" id="PF08238">
    <property type="entry name" value="Sel1"/>
    <property type="match status" value="4"/>
</dbReference>
<dbReference type="PANTHER" id="PTHR21715">
    <property type="entry name" value="RH04127P"/>
    <property type="match status" value="1"/>
</dbReference>
<dbReference type="SMART" id="SM00671">
    <property type="entry name" value="SEL1"/>
    <property type="match status" value="4"/>
</dbReference>
<evidence type="ECO:0000313" key="4">
    <source>
        <dbReference type="EMBL" id="CAE0261361.1"/>
    </source>
</evidence>
<feature type="region of interest" description="Disordered" evidence="1">
    <location>
        <begin position="291"/>
        <end position="315"/>
    </location>
</feature>
<dbReference type="SUPFAM" id="SSF81901">
    <property type="entry name" value="HCP-like"/>
    <property type="match status" value="1"/>
</dbReference>
<dbReference type="Gene3D" id="3.30.1470.10">
    <property type="entry name" value="Photosystem I PsaD, reaction center subunit II"/>
    <property type="match status" value="2"/>
</dbReference>
<feature type="transmembrane region" description="Helical" evidence="2">
    <location>
        <begin position="402"/>
        <end position="425"/>
    </location>
</feature>
<dbReference type="AlphaFoldDB" id="A0A7S3DLD0"/>
<feature type="region of interest" description="Disordered" evidence="1">
    <location>
        <begin position="1"/>
        <end position="125"/>
    </location>
</feature>
<dbReference type="EMBL" id="HBIB01036406">
    <property type="protein sequence ID" value="CAE0261361.1"/>
    <property type="molecule type" value="Transcribed_RNA"/>
</dbReference>
<gene>
    <name evidence="4" type="ORF">PBIL07802_LOCUS23651</name>
</gene>
<dbReference type="InterPro" id="IPR011990">
    <property type="entry name" value="TPR-like_helical_dom_sf"/>
</dbReference>
<dbReference type="CDD" id="cd00201">
    <property type="entry name" value="WW"/>
    <property type="match status" value="2"/>
</dbReference>
<dbReference type="PANTHER" id="PTHR21715:SF0">
    <property type="entry name" value="RH04127P"/>
    <property type="match status" value="1"/>
</dbReference>
<feature type="compositionally biased region" description="Acidic residues" evidence="1">
    <location>
        <begin position="243"/>
        <end position="254"/>
    </location>
</feature>